<gene>
    <name evidence="2" type="ORF">AJ79_09773</name>
</gene>
<dbReference type="Proteomes" id="UP000223968">
    <property type="component" value="Unassembled WGS sequence"/>
</dbReference>
<reference evidence="2 3" key="1">
    <citation type="submission" date="2017-10" db="EMBL/GenBank/DDBJ databases">
        <title>Comparative genomics in systemic dimorphic fungi from Ajellomycetaceae.</title>
        <authorList>
            <person name="Munoz J.F."/>
            <person name="Mcewen J.G."/>
            <person name="Clay O.K."/>
            <person name="Cuomo C.A."/>
        </authorList>
    </citation>
    <scope>NUCLEOTIDE SEQUENCE [LARGE SCALE GENOMIC DNA]</scope>
    <source>
        <strain evidence="2 3">UAMH5409</strain>
    </source>
</reference>
<keyword evidence="1" id="KW-0732">Signal</keyword>
<comment type="caution">
    <text evidence="2">The sequence shown here is derived from an EMBL/GenBank/DDBJ whole genome shotgun (WGS) entry which is preliminary data.</text>
</comment>
<evidence type="ECO:0000256" key="1">
    <source>
        <dbReference type="SAM" id="SignalP"/>
    </source>
</evidence>
<protein>
    <submittedName>
        <fullName evidence="2">Uncharacterized protein</fullName>
    </submittedName>
</protein>
<evidence type="ECO:0000313" key="3">
    <source>
        <dbReference type="Proteomes" id="UP000223968"/>
    </source>
</evidence>
<organism evidence="2 3">
    <name type="scientific">Helicocarpus griseus UAMH5409</name>
    <dbReference type="NCBI Taxonomy" id="1447875"/>
    <lineage>
        <taxon>Eukaryota</taxon>
        <taxon>Fungi</taxon>
        <taxon>Dikarya</taxon>
        <taxon>Ascomycota</taxon>
        <taxon>Pezizomycotina</taxon>
        <taxon>Eurotiomycetes</taxon>
        <taxon>Eurotiomycetidae</taxon>
        <taxon>Onygenales</taxon>
        <taxon>Ajellomycetaceae</taxon>
        <taxon>Helicocarpus</taxon>
    </lineage>
</organism>
<accession>A0A2B7WH70</accession>
<dbReference type="EMBL" id="PDNB01000300">
    <property type="protein sequence ID" value="PGG96006.1"/>
    <property type="molecule type" value="Genomic_DNA"/>
</dbReference>
<feature type="chain" id="PRO_5012248031" evidence="1">
    <location>
        <begin position="24"/>
        <end position="92"/>
    </location>
</feature>
<evidence type="ECO:0000313" key="2">
    <source>
        <dbReference type="EMBL" id="PGG96006.1"/>
    </source>
</evidence>
<dbReference type="AlphaFoldDB" id="A0A2B7WH70"/>
<name>A0A2B7WH70_9EURO</name>
<keyword evidence="3" id="KW-1185">Reference proteome</keyword>
<sequence>MHHFKTAAFVLFSLLLVIPFSAGVVLHKRSDEVVATWSSEVDFKGAKFDIMKDKCEKFADKFKGEEGSIDAKKINAYCAFFRSVLTPTSPSI</sequence>
<proteinExistence type="predicted"/>
<feature type="signal peptide" evidence="1">
    <location>
        <begin position="1"/>
        <end position="23"/>
    </location>
</feature>